<sequence length="138" mass="16067">MKKNCLCCNYKTLDSDIFDICEVCGWQDDPTCWDHPDSLSGANGGISLWEAQKNYKEIGACNEVMLKFKKKIEKSAKRFAQDKELYDYIENLVAEDANRVETIELKSQRQINENRKIAREKRKALIKAEIEKIRRGMD</sequence>
<gene>
    <name evidence="2" type="ORF">MF646_09395</name>
</gene>
<evidence type="ECO:0000313" key="3">
    <source>
        <dbReference type="Proteomes" id="UP001139150"/>
    </source>
</evidence>
<evidence type="ECO:0000313" key="2">
    <source>
        <dbReference type="EMBL" id="MCL7747333.1"/>
    </source>
</evidence>
<name>A0A9X2CSF1_9BACI</name>
<dbReference type="AlphaFoldDB" id="A0A9X2CSF1"/>
<accession>A0A9X2CSF1</accession>
<feature type="domain" description="Cysteine-rich CPCC" evidence="1">
    <location>
        <begin position="4"/>
        <end position="73"/>
    </location>
</feature>
<dbReference type="Proteomes" id="UP001139150">
    <property type="component" value="Unassembled WGS sequence"/>
</dbReference>
<reference evidence="2" key="1">
    <citation type="submission" date="2022-02" db="EMBL/GenBank/DDBJ databases">
        <title>Halalkalibacter sp. nov. isolated from Lonar Lake, India.</title>
        <authorList>
            <person name="Joshi A."/>
            <person name="Thite S."/>
            <person name="Lodha T."/>
        </authorList>
    </citation>
    <scope>NUCLEOTIDE SEQUENCE</scope>
    <source>
        <strain evidence="2">MEB205</strain>
    </source>
</reference>
<evidence type="ECO:0000259" key="1">
    <source>
        <dbReference type="Pfam" id="PF14206"/>
    </source>
</evidence>
<comment type="caution">
    <text evidence="2">The sequence shown here is derived from an EMBL/GenBank/DDBJ whole genome shotgun (WGS) entry which is preliminary data.</text>
</comment>
<dbReference type="RefSeq" id="WP_250096238.1">
    <property type="nucleotide sequence ID" value="NZ_JAKRYL010000008.1"/>
</dbReference>
<dbReference type="EMBL" id="JAKRYL010000008">
    <property type="protein sequence ID" value="MCL7747333.1"/>
    <property type="molecule type" value="Genomic_DNA"/>
</dbReference>
<dbReference type="Pfam" id="PF14206">
    <property type="entry name" value="Cys_rich_CPCC"/>
    <property type="match status" value="1"/>
</dbReference>
<proteinExistence type="predicted"/>
<organism evidence="2 3">
    <name type="scientific">Halalkalibacter alkaliphilus</name>
    <dbReference type="NCBI Taxonomy" id="2917993"/>
    <lineage>
        <taxon>Bacteria</taxon>
        <taxon>Bacillati</taxon>
        <taxon>Bacillota</taxon>
        <taxon>Bacilli</taxon>
        <taxon>Bacillales</taxon>
        <taxon>Bacillaceae</taxon>
        <taxon>Halalkalibacter</taxon>
    </lineage>
</organism>
<keyword evidence="3" id="KW-1185">Reference proteome</keyword>
<protein>
    <recommendedName>
        <fullName evidence="1">Cysteine-rich CPCC domain-containing protein</fullName>
    </recommendedName>
</protein>
<dbReference type="InterPro" id="IPR025983">
    <property type="entry name" value="Cys_rich_CPCC"/>
</dbReference>